<dbReference type="Proteomes" id="UP000218244">
    <property type="component" value="Chromosome"/>
</dbReference>
<keyword evidence="5 7" id="KW-0472">Membrane</keyword>
<dbReference type="InterPro" id="IPR003841">
    <property type="entry name" value="Na/Pi_transpt"/>
</dbReference>
<evidence type="ECO:0000256" key="2">
    <source>
        <dbReference type="ARBA" id="ARBA00022475"/>
    </source>
</evidence>
<sequence>MSSGFEYVQHPRRALPPPIPERKGPAAAFLPGTFHPINPKNIAASHDQVLLSGWGKLVRSLLVILSILVIIIGINLILDGVYGFGTFSTTQMYQVAKDPLIGVLIGILATALVQSSTTTTTLTVTAVGTGIVSVPVAIPIILGANIGTTITAMLVAFSYMGERREFKQAFTVAAMHVWFNVLVVMFLFIVEQLFHPFRTISGAIATQITEQTGGSLPTSDVMTKVFEPLIEILGMNGLIGLIDNQSIAAVVCLIVGTLFILFAVRAMSSQIRTITAATVTSIMDKVINPENSPKARILSNFWSFILGILFTLMVTASSVTVASMQPVAVSGVVKQKPLLGVILGANVGTTVTAMFATFAIVNDQGEFAIQAALIHVIVNLTGALMVLCIPQLANAIVHLSEKTARFAARSYSVTVATIGSLYILIPSLALLVYVLL</sequence>
<feature type="transmembrane region" description="Helical" evidence="7">
    <location>
        <begin position="341"/>
        <end position="361"/>
    </location>
</feature>
<feature type="transmembrane region" description="Helical" evidence="7">
    <location>
        <begin position="246"/>
        <end position="264"/>
    </location>
</feature>
<evidence type="ECO:0000256" key="7">
    <source>
        <dbReference type="SAM" id="Phobius"/>
    </source>
</evidence>
<feature type="transmembrane region" description="Helical" evidence="7">
    <location>
        <begin position="413"/>
        <end position="435"/>
    </location>
</feature>
<dbReference type="PANTHER" id="PTHR10010">
    <property type="entry name" value="SOLUTE CARRIER FAMILY 34 SODIUM PHOSPHATE , MEMBER 2-RELATED"/>
    <property type="match status" value="1"/>
</dbReference>
<feature type="transmembrane region" description="Helical" evidence="7">
    <location>
        <begin position="136"/>
        <end position="157"/>
    </location>
</feature>
<dbReference type="Pfam" id="PF02690">
    <property type="entry name" value="Na_Pi_cotrans"/>
    <property type="match status" value="2"/>
</dbReference>
<feature type="transmembrane region" description="Helical" evidence="7">
    <location>
        <begin position="99"/>
        <end position="116"/>
    </location>
</feature>
<dbReference type="PANTHER" id="PTHR10010:SF46">
    <property type="entry name" value="SODIUM-DEPENDENT PHOSPHATE TRANSPORT PROTEIN 2B"/>
    <property type="match status" value="1"/>
</dbReference>
<dbReference type="EMBL" id="AP017369">
    <property type="protein sequence ID" value="BAU97102.1"/>
    <property type="molecule type" value="Genomic_DNA"/>
</dbReference>
<evidence type="ECO:0000256" key="1">
    <source>
        <dbReference type="ARBA" id="ARBA00004651"/>
    </source>
</evidence>
<evidence type="ECO:0000256" key="5">
    <source>
        <dbReference type="ARBA" id="ARBA00023136"/>
    </source>
</evidence>
<reference evidence="8 9" key="1">
    <citation type="submission" date="2016-02" db="EMBL/GenBank/DDBJ databases">
        <title>Corynebacterium glutamicum N24 whole genome sequencing project.</title>
        <authorList>
            <person name="Matsutani M."/>
            <person name="Nangtapong N."/>
            <person name="Yakushi T."/>
            <person name="Matsushita K."/>
        </authorList>
    </citation>
    <scope>NUCLEOTIDE SEQUENCE [LARGE SCALE GENOMIC DNA]</scope>
    <source>
        <strain evidence="8 9">N24</strain>
    </source>
</reference>
<dbReference type="GO" id="GO:0005436">
    <property type="term" value="F:sodium:phosphate symporter activity"/>
    <property type="evidence" value="ECO:0007669"/>
    <property type="project" value="InterPro"/>
</dbReference>
<evidence type="ECO:0000256" key="4">
    <source>
        <dbReference type="ARBA" id="ARBA00022989"/>
    </source>
</evidence>
<feature type="transmembrane region" description="Helical" evidence="7">
    <location>
        <begin position="57"/>
        <end position="78"/>
    </location>
</feature>
<keyword evidence="2" id="KW-1003">Cell membrane</keyword>
<keyword evidence="4 7" id="KW-1133">Transmembrane helix</keyword>
<gene>
    <name evidence="8" type="primary">nptA</name>
    <name evidence="8" type="ORF">N24_2840</name>
</gene>
<evidence type="ECO:0000256" key="6">
    <source>
        <dbReference type="SAM" id="MobiDB-lite"/>
    </source>
</evidence>
<feature type="transmembrane region" description="Helical" evidence="7">
    <location>
        <begin position="169"/>
        <end position="190"/>
    </location>
</feature>
<proteinExistence type="predicted"/>
<accession>A0A169S3T0</accession>
<evidence type="ECO:0000313" key="8">
    <source>
        <dbReference type="EMBL" id="BAU97102.1"/>
    </source>
</evidence>
<comment type="subcellular location">
    <subcellularLocation>
        <location evidence="1">Cell membrane</location>
        <topology evidence="1">Multi-pass membrane protein</topology>
    </subcellularLocation>
</comment>
<dbReference type="AlphaFoldDB" id="A0A169S3T0"/>
<feature type="region of interest" description="Disordered" evidence="6">
    <location>
        <begin position="1"/>
        <end position="20"/>
    </location>
</feature>
<evidence type="ECO:0000313" key="9">
    <source>
        <dbReference type="Proteomes" id="UP000218244"/>
    </source>
</evidence>
<dbReference type="GO" id="GO:0044341">
    <property type="term" value="P:sodium-dependent phosphate transport"/>
    <property type="evidence" value="ECO:0007669"/>
    <property type="project" value="InterPro"/>
</dbReference>
<dbReference type="NCBIfam" id="NF037997">
    <property type="entry name" value="Na_Pi_symport"/>
    <property type="match status" value="1"/>
</dbReference>
<evidence type="ECO:0000256" key="3">
    <source>
        <dbReference type="ARBA" id="ARBA00022692"/>
    </source>
</evidence>
<feature type="transmembrane region" description="Helical" evidence="7">
    <location>
        <begin position="373"/>
        <end position="393"/>
    </location>
</feature>
<name>A0A169S3T0_9CORY</name>
<keyword evidence="3 7" id="KW-0812">Transmembrane</keyword>
<protein>
    <submittedName>
        <fullName evidence="8">Na+/phosphate symporter</fullName>
    </submittedName>
</protein>
<organism evidence="8 9">
    <name type="scientific">Corynebacterium suranareeae</name>
    <dbReference type="NCBI Taxonomy" id="2506452"/>
    <lineage>
        <taxon>Bacteria</taxon>
        <taxon>Bacillati</taxon>
        <taxon>Actinomycetota</taxon>
        <taxon>Actinomycetes</taxon>
        <taxon>Mycobacteriales</taxon>
        <taxon>Corynebacteriaceae</taxon>
        <taxon>Corynebacterium</taxon>
    </lineage>
</organism>
<feature type="transmembrane region" description="Helical" evidence="7">
    <location>
        <begin position="301"/>
        <end position="321"/>
    </location>
</feature>
<keyword evidence="9" id="KW-1185">Reference proteome</keyword>
<dbReference type="KEGG" id="csur:N24_2840"/>
<dbReference type="GO" id="GO:0005886">
    <property type="term" value="C:plasma membrane"/>
    <property type="evidence" value="ECO:0007669"/>
    <property type="project" value="UniProtKB-SubCell"/>
</dbReference>